<dbReference type="Pfam" id="PF02541">
    <property type="entry name" value="Ppx-GppA"/>
    <property type="match status" value="1"/>
</dbReference>
<dbReference type="Gene3D" id="3.30.420.150">
    <property type="entry name" value="Exopolyphosphatase. Domain 2"/>
    <property type="match status" value="1"/>
</dbReference>
<dbReference type="PANTHER" id="PTHR30005:SF0">
    <property type="entry name" value="RETROGRADE REGULATION PROTEIN 2"/>
    <property type="match status" value="1"/>
</dbReference>
<dbReference type="SUPFAM" id="SSF53067">
    <property type="entry name" value="Actin-like ATPase domain"/>
    <property type="match status" value="2"/>
</dbReference>
<sequence>MKRVGAIDIGTNSTRLLVAEESDGHLRTVATNLAITRLGEGIGSGELLPPAMARTTDAVAGFFHEAVRLGAETVVAVATSAVRDAANRADFLELVKKKTGLQIRVLSGTEEASYSYLGVVSGLPIEQRSTAVLDVGGGSTELSWMEPQGLNTVSVNMGSVRLTLSGLSPAEVAAAFHPHLNRARQAGAAVLVGVGGTVTTLAAIQQELAIYDPERVHGFSLSILDVTGILERLAGMELAERKKVAGLQPGRADVIVAGVTIVKVVMEGLGVDRLTVSEWDLLHSLILEEVERK</sequence>
<dbReference type="RefSeq" id="WP_190240009.1">
    <property type="nucleotide sequence ID" value="NZ_QFGA01000001.1"/>
</dbReference>
<dbReference type="GO" id="GO:0004309">
    <property type="term" value="F:exopolyphosphatase activity"/>
    <property type="evidence" value="ECO:0007669"/>
    <property type="project" value="UniProtKB-EC"/>
</dbReference>
<dbReference type="Gene3D" id="3.30.420.40">
    <property type="match status" value="1"/>
</dbReference>
<gene>
    <name evidence="3" type="primary">ppx</name>
    <name evidence="3" type="ORF">Psch_01943</name>
</gene>
<dbReference type="EMBL" id="QFGA01000001">
    <property type="protein sequence ID" value="TEB08380.1"/>
    <property type="molecule type" value="Genomic_DNA"/>
</dbReference>
<protein>
    <submittedName>
        <fullName evidence="3">Exopolyphosphatase</fullName>
        <ecNumber evidence="3">3.6.1.11</ecNumber>
    </submittedName>
</protein>
<dbReference type="InterPro" id="IPR003695">
    <property type="entry name" value="Ppx_GppA_N"/>
</dbReference>
<proteinExistence type="inferred from homology"/>
<organism evidence="3 4">
    <name type="scientific">Pelotomaculum schinkii</name>
    <dbReference type="NCBI Taxonomy" id="78350"/>
    <lineage>
        <taxon>Bacteria</taxon>
        <taxon>Bacillati</taxon>
        <taxon>Bacillota</taxon>
        <taxon>Clostridia</taxon>
        <taxon>Eubacteriales</taxon>
        <taxon>Desulfotomaculaceae</taxon>
        <taxon>Pelotomaculum</taxon>
    </lineage>
</organism>
<comment type="similarity">
    <text evidence="1">Belongs to the GppA/Ppx family.</text>
</comment>
<comment type="caution">
    <text evidence="3">The sequence shown here is derived from an EMBL/GenBank/DDBJ whole genome shotgun (WGS) entry which is preliminary data.</text>
</comment>
<evidence type="ECO:0000256" key="1">
    <source>
        <dbReference type="ARBA" id="ARBA00007125"/>
    </source>
</evidence>
<dbReference type="AlphaFoldDB" id="A0A4Y7RHZ4"/>
<feature type="domain" description="Ppx/GppA phosphatase N-terminal" evidence="2">
    <location>
        <begin position="17"/>
        <end position="291"/>
    </location>
</feature>
<evidence type="ECO:0000313" key="3">
    <source>
        <dbReference type="EMBL" id="TEB08380.1"/>
    </source>
</evidence>
<dbReference type="InterPro" id="IPR050273">
    <property type="entry name" value="GppA/Ppx_hydrolase"/>
</dbReference>
<name>A0A4Y7RHZ4_9FIRM</name>
<keyword evidence="4" id="KW-1185">Reference proteome</keyword>
<reference evidence="3 4" key="1">
    <citation type="journal article" date="2018" name="Environ. Microbiol.">
        <title>Novel energy conservation strategies and behaviour of Pelotomaculum schinkii driving syntrophic propionate catabolism.</title>
        <authorList>
            <person name="Hidalgo-Ahumada C.A.P."/>
            <person name="Nobu M.K."/>
            <person name="Narihiro T."/>
            <person name="Tamaki H."/>
            <person name="Liu W.T."/>
            <person name="Kamagata Y."/>
            <person name="Stams A.J.M."/>
            <person name="Imachi H."/>
            <person name="Sousa D.Z."/>
        </authorList>
    </citation>
    <scope>NUCLEOTIDE SEQUENCE [LARGE SCALE GENOMIC DNA]</scope>
    <source>
        <strain evidence="3 4">HH</strain>
    </source>
</reference>
<dbReference type="Proteomes" id="UP000298324">
    <property type="component" value="Unassembled WGS sequence"/>
</dbReference>
<dbReference type="PANTHER" id="PTHR30005">
    <property type="entry name" value="EXOPOLYPHOSPHATASE"/>
    <property type="match status" value="1"/>
</dbReference>
<dbReference type="EC" id="3.6.1.11" evidence="3"/>
<keyword evidence="3" id="KW-0378">Hydrolase</keyword>
<dbReference type="InterPro" id="IPR043129">
    <property type="entry name" value="ATPase_NBD"/>
</dbReference>
<accession>A0A4Y7RHZ4</accession>
<evidence type="ECO:0000313" key="4">
    <source>
        <dbReference type="Proteomes" id="UP000298324"/>
    </source>
</evidence>
<dbReference type="CDD" id="cd24054">
    <property type="entry name" value="ASKHA_NBD_AaPPX-GppA_MtPPX2-like"/>
    <property type="match status" value="1"/>
</dbReference>
<evidence type="ECO:0000259" key="2">
    <source>
        <dbReference type="Pfam" id="PF02541"/>
    </source>
</evidence>